<dbReference type="Proteomes" id="UP000824109">
    <property type="component" value="Unassembled WGS sequence"/>
</dbReference>
<dbReference type="InterPro" id="IPR023296">
    <property type="entry name" value="Glyco_hydro_beta-prop_sf"/>
</dbReference>
<sequence length="316" mass="36720">MDEYIASAPLFRDPIYDGAADPVVILNRETKEWWMFYTNRRAVMAGPKYSYVHGTDIGIAVSDDGGKTWLYRGVAEGLEFEWGRNTFWAPEVIYDGSIYHMYCSYIRGVPYEWGHRSYIVHYTSKNLYSWKFESILDLGDKPVIDACVRKLPDGKWKMWFKQDSHTYTALSDDLYSWEPTGLEVDGKGHEGPNVFTFKGYNWLIADCWNGQLVFRSDSFDNWELKNVILDKPGKRTDDGFIGGHAHVVVCGERAYIYYFVHPERTPANRNEEWIHEDYRMKRSVIQVAELEFDGDTLICDRDASKPMLLVPDGQVY</sequence>
<dbReference type="CDD" id="cd08984">
    <property type="entry name" value="GH43-like"/>
    <property type="match status" value="1"/>
</dbReference>
<evidence type="ECO:0000313" key="2">
    <source>
        <dbReference type="Proteomes" id="UP000824109"/>
    </source>
</evidence>
<dbReference type="EMBL" id="DVNB01000090">
    <property type="protein sequence ID" value="HIU57923.1"/>
    <property type="molecule type" value="Genomic_DNA"/>
</dbReference>
<proteinExistence type="predicted"/>
<dbReference type="GO" id="GO:0016787">
    <property type="term" value="F:hydrolase activity"/>
    <property type="evidence" value="ECO:0007669"/>
    <property type="project" value="UniProtKB-KW"/>
</dbReference>
<dbReference type="AlphaFoldDB" id="A0A9D1SFP4"/>
<accession>A0A9D1SFP4</accession>
<reference evidence="1" key="1">
    <citation type="submission" date="2020-10" db="EMBL/GenBank/DDBJ databases">
        <authorList>
            <person name="Gilroy R."/>
        </authorList>
    </citation>
    <scope>NUCLEOTIDE SEQUENCE</scope>
    <source>
        <strain evidence="1">USAMLcec3-3695</strain>
    </source>
</reference>
<protein>
    <submittedName>
        <fullName evidence="1">Glycosyl hydrolase</fullName>
    </submittedName>
</protein>
<comment type="caution">
    <text evidence="1">The sequence shown here is derived from an EMBL/GenBank/DDBJ whole genome shotgun (WGS) entry which is preliminary data.</text>
</comment>
<reference evidence="1" key="2">
    <citation type="journal article" date="2021" name="PeerJ">
        <title>Extensive microbial diversity within the chicken gut microbiome revealed by metagenomics and culture.</title>
        <authorList>
            <person name="Gilroy R."/>
            <person name="Ravi A."/>
            <person name="Getino M."/>
            <person name="Pursley I."/>
            <person name="Horton D.L."/>
            <person name="Alikhan N.F."/>
            <person name="Baker D."/>
            <person name="Gharbi K."/>
            <person name="Hall N."/>
            <person name="Watson M."/>
            <person name="Adriaenssens E.M."/>
            <person name="Foster-Nyarko E."/>
            <person name="Jarju S."/>
            <person name="Secka A."/>
            <person name="Antonio M."/>
            <person name="Oren A."/>
            <person name="Chaudhuri R.R."/>
            <person name="La Ragione R."/>
            <person name="Hildebrand F."/>
            <person name="Pallen M.J."/>
        </authorList>
    </citation>
    <scope>NUCLEOTIDE SEQUENCE</scope>
    <source>
        <strain evidence="1">USAMLcec3-3695</strain>
    </source>
</reference>
<organism evidence="1 2">
    <name type="scientific">Candidatus Ornithomonoglobus merdipullorum</name>
    <dbReference type="NCBI Taxonomy" id="2840895"/>
    <lineage>
        <taxon>Bacteria</taxon>
        <taxon>Bacillati</taxon>
        <taxon>Bacillota</taxon>
        <taxon>Clostridia</taxon>
        <taxon>Candidatus Ornithomonoglobus</taxon>
    </lineage>
</organism>
<dbReference type="Gene3D" id="2.115.10.20">
    <property type="entry name" value="Glycosyl hydrolase domain, family 43"/>
    <property type="match status" value="1"/>
</dbReference>
<dbReference type="SUPFAM" id="SSF75005">
    <property type="entry name" value="Arabinanase/levansucrase/invertase"/>
    <property type="match status" value="1"/>
</dbReference>
<gene>
    <name evidence="1" type="ORF">IAA61_08985</name>
</gene>
<evidence type="ECO:0000313" key="1">
    <source>
        <dbReference type="EMBL" id="HIU57923.1"/>
    </source>
</evidence>
<name>A0A9D1SFP4_9FIRM</name>
<keyword evidence="1" id="KW-0378">Hydrolase</keyword>